<name>A4C6L0_9GAMM</name>
<protein>
    <submittedName>
        <fullName evidence="1">Uncharacterized protein</fullName>
    </submittedName>
</protein>
<sequence length="64" mass="6973">MTFSFAGLMLPADMCLATVFSHNWSVFTLQAKAFSSDLLVVLNTISSDFLFMPFSIFDSLGAGL</sequence>
<dbReference type="Proteomes" id="UP000006201">
    <property type="component" value="Unassembled WGS sequence"/>
</dbReference>
<accession>A4C6L0</accession>
<gene>
    <name evidence="1" type="ORF">PTD2_12379</name>
</gene>
<organism evidence="1 2">
    <name type="scientific">Pseudoalteromonas tunicata D2</name>
    <dbReference type="NCBI Taxonomy" id="87626"/>
    <lineage>
        <taxon>Bacteria</taxon>
        <taxon>Pseudomonadati</taxon>
        <taxon>Pseudomonadota</taxon>
        <taxon>Gammaproteobacteria</taxon>
        <taxon>Alteromonadales</taxon>
        <taxon>Pseudoalteromonadaceae</taxon>
        <taxon>Pseudoalteromonas</taxon>
    </lineage>
</organism>
<evidence type="ECO:0000313" key="1">
    <source>
        <dbReference type="EMBL" id="EAR29614.1"/>
    </source>
</evidence>
<proteinExistence type="predicted"/>
<dbReference type="STRING" id="87626.PTD2_12379"/>
<evidence type="ECO:0000313" key="2">
    <source>
        <dbReference type="Proteomes" id="UP000006201"/>
    </source>
</evidence>
<reference evidence="1 2" key="1">
    <citation type="submission" date="2006-02" db="EMBL/GenBank/DDBJ databases">
        <authorList>
            <person name="Moran M.A."/>
            <person name="Kjelleberg S."/>
            <person name="Egan S."/>
            <person name="Saunders N."/>
            <person name="Thomas T."/>
            <person name="Ferriera S."/>
            <person name="Johnson J."/>
            <person name="Kravitz S."/>
            <person name="Halpern A."/>
            <person name="Remington K."/>
            <person name="Beeson K."/>
            <person name="Tran B."/>
            <person name="Rogers Y.-H."/>
            <person name="Friedman R."/>
            <person name="Venter J.C."/>
        </authorList>
    </citation>
    <scope>NUCLEOTIDE SEQUENCE [LARGE SCALE GENOMIC DNA]</scope>
    <source>
        <strain evidence="1 2">D2</strain>
    </source>
</reference>
<comment type="caution">
    <text evidence="1">The sequence shown here is derived from an EMBL/GenBank/DDBJ whole genome shotgun (WGS) entry which is preliminary data.</text>
</comment>
<dbReference type="HOGENOM" id="CLU_2864545_0_0_6"/>
<dbReference type="EMBL" id="AAOH01000002">
    <property type="protein sequence ID" value="EAR29614.1"/>
    <property type="molecule type" value="Genomic_DNA"/>
</dbReference>
<keyword evidence="2" id="KW-1185">Reference proteome</keyword>
<dbReference type="AlphaFoldDB" id="A4C6L0"/>